<name>J9PTY2_9CAUD</name>
<dbReference type="RefSeq" id="YP_007005897.1">
    <property type="nucleotide sequence ID" value="NC_019515.1"/>
</dbReference>
<dbReference type="GeneID" id="14011565"/>
<evidence type="ECO:0000313" key="1">
    <source>
        <dbReference type="EMBL" id="AEZ50493.1"/>
    </source>
</evidence>
<organism evidence="1 2">
    <name type="scientific">Bacillus phage BCD7</name>
    <dbReference type="NCBI Taxonomy" id="1136534"/>
    <lineage>
        <taxon>Viruses</taxon>
        <taxon>Duplodnaviria</taxon>
        <taxon>Heunggongvirae</taxon>
        <taxon>Uroviricota</taxon>
        <taxon>Caudoviricetes</taxon>
        <taxon>Becedseptimavirus</taxon>
        <taxon>Becedseptimavirus BCD7</taxon>
    </lineage>
</organism>
<dbReference type="EMBL" id="JN712910">
    <property type="protein sequence ID" value="AEZ50493.1"/>
    <property type="molecule type" value="Genomic_DNA"/>
</dbReference>
<protein>
    <submittedName>
        <fullName evidence="1">Uncharacterized protein</fullName>
    </submittedName>
</protein>
<sequence>MITLKDGKYDYQQLPQGRALVNAVNENLLQSRVIIPEHMKNSPYDHIERITHEMCHNLAHALKESGKVNIEKRDYMKDWVELGIQPPPHHNPYEDEYEMGVVVFTIAEFNSLMENYTKSLVEIKRLTSVADMMKEFRERKE</sequence>
<proteinExistence type="predicted"/>
<dbReference type="KEGG" id="vg:14011565"/>
<evidence type="ECO:0000313" key="2">
    <source>
        <dbReference type="Proteomes" id="UP000006298"/>
    </source>
</evidence>
<keyword evidence="2" id="KW-1185">Reference proteome</keyword>
<accession>J9PTY2</accession>
<dbReference type="Proteomes" id="UP000006298">
    <property type="component" value="Segment"/>
</dbReference>
<gene>
    <name evidence="1" type="ORF">BCD7_0046</name>
</gene>
<reference evidence="1 2" key="1">
    <citation type="submission" date="2011-09" db="EMBL/GenBank/DDBJ databases">
        <title>Complete Genome Sequence of Bacillus cereus Bacteriophage BCD7.</title>
        <authorList>
            <person name="Lee J.-H."/>
            <person name="Shin H."/>
            <person name="Son B."/>
            <person name="Ryu S."/>
        </authorList>
    </citation>
    <scope>NUCLEOTIDE SEQUENCE [LARGE SCALE GENOMIC DNA]</scope>
</reference>